<name>K9E4Y9_9BACE</name>
<dbReference type="EMBL" id="ADLF01000002">
    <property type="protein sequence ID" value="EKU92219.1"/>
    <property type="molecule type" value="Genomic_DNA"/>
</dbReference>
<dbReference type="AlphaFoldDB" id="K9E4Y9"/>
<keyword evidence="2" id="KW-1185">Reference proteome</keyword>
<proteinExistence type="predicted"/>
<protein>
    <submittedName>
        <fullName evidence="1">Uncharacterized protein</fullName>
    </submittedName>
</protein>
<dbReference type="RefSeq" id="WP_009128049.1">
    <property type="nucleotide sequence ID" value="NZ_JH992940.1"/>
</dbReference>
<sequence length="132" mass="15313">MREMYCLGDYVSQIGKRVKKYKKKPSIDQIYNIQKYLGVNIQKCLVNNVRFTEIVHLNIYQDYVTIVSDCTYEKMQLYCDKFNKIGEIYATCFCVAGKVAVKFTAVKFLQVSLILAEKRGADLRSRNICITP</sequence>
<accession>K9E4Y9</accession>
<dbReference type="Proteomes" id="UP000009872">
    <property type="component" value="Unassembled WGS sequence"/>
</dbReference>
<reference evidence="1 2" key="1">
    <citation type="submission" date="2012-09" db="EMBL/GenBank/DDBJ databases">
        <title>The Genome Sequence of Bacteroides oleiciplenus YIT 12058.</title>
        <authorList>
            <consortium name="The Broad Institute Genome Sequencing Platform"/>
            <person name="Earl A."/>
            <person name="Ward D."/>
            <person name="Feldgarden M."/>
            <person name="Gevers D."/>
            <person name="Morotomi M."/>
            <person name="Walker B."/>
            <person name="Young S.K."/>
            <person name="Zeng Q."/>
            <person name="Gargeya S."/>
            <person name="Fitzgerald M."/>
            <person name="Haas B."/>
            <person name="Abouelleil A."/>
            <person name="Alvarado L."/>
            <person name="Arachchi H.M."/>
            <person name="Berlin A.M."/>
            <person name="Chapman S.B."/>
            <person name="Goldberg J."/>
            <person name="Griggs A."/>
            <person name="Gujja S."/>
            <person name="Hansen M."/>
            <person name="Howarth C."/>
            <person name="Imamovic A."/>
            <person name="Larimer J."/>
            <person name="McCowen C."/>
            <person name="Montmayeur A."/>
            <person name="Murphy C."/>
            <person name="Neiman D."/>
            <person name="Pearson M."/>
            <person name="Priest M."/>
            <person name="Roberts A."/>
            <person name="Saif S."/>
            <person name="Shea T."/>
            <person name="Sisk P."/>
            <person name="Sykes S."/>
            <person name="Wortman J."/>
            <person name="Nusbaum C."/>
            <person name="Birren B."/>
        </authorList>
    </citation>
    <scope>NUCLEOTIDE SEQUENCE [LARGE SCALE GENOMIC DNA]</scope>
    <source>
        <strain evidence="1 2">YIT 12058</strain>
    </source>
</reference>
<comment type="caution">
    <text evidence="1">The sequence shown here is derived from an EMBL/GenBank/DDBJ whole genome shotgun (WGS) entry which is preliminary data.</text>
</comment>
<evidence type="ECO:0000313" key="1">
    <source>
        <dbReference type="EMBL" id="EKU92219.1"/>
    </source>
</evidence>
<organism evidence="1 2">
    <name type="scientific">Bacteroides oleiciplenus YIT 12058</name>
    <dbReference type="NCBI Taxonomy" id="742727"/>
    <lineage>
        <taxon>Bacteria</taxon>
        <taxon>Pseudomonadati</taxon>
        <taxon>Bacteroidota</taxon>
        <taxon>Bacteroidia</taxon>
        <taxon>Bacteroidales</taxon>
        <taxon>Bacteroidaceae</taxon>
        <taxon>Bacteroides</taxon>
    </lineage>
</organism>
<gene>
    <name evidence="1" type="ORF">HMPREF9447_00669</name>
</gene>
<dbReference type="HOGENOM" id="CLU_1912881_0_0_10"/>
<evidence type="ECO:0000313" key="2">
    <source>
        <dbReference type="Proteomes" id="UP000009872"/>
    </source>
</evidence>
<dbReference type="PATRIC" id="fig|742727.4.peg.672"/>